<feature type="non-terminal residue" evidence="1">
    <location>
        <position position="338"/>
    </location>
</feature>
<protein>
    <submittedName>
        <fullName evidence="1">Uncharacterized protein</fullName>
    </submittedName>
</protein>
<name>A0A8J9Y3R7_9NEOP</name>
<reference evidence="1" key="1">
    <citation type="submission" date="2021-12" db="EMBL/GenBank/DDBJ databases">
        <authorList>
            <person name="Martin H S."/>
        </authorList>
    </citation>
    <scope>NUCLEOTIDE SEQUENCE</scope>
</reference>
<evidence type="ECO:0000313" key="1">
    <source>
        <dbReference type="EMBL" id="CAH0717714.1"/>
    </source>
</evidence>
<dbReference type="InterPro" id="IPR021109">
    <property type="entry name" value="Peptidase_aspartic_dom_sf"/>
</dbReference>
<sequence length="338" mass="38884">MTNYEDNFPCDEYYYYNNDCSNDINYCYDADVNETEYSNVSCDEFEPSKYLQNPLQDLQNYRLCDRPELIELNCDPNLKLPYIYLEEIDAKMMIDTGSMRSFLSPRKAYEYFSDSIRKEQFQVNSTHASSRHDEVIEIPLLPSFRNENWHKFYLYDVDDRYDGLIGNDLLQQLGAEIVAIAIAIDEEESTASRNGRKNVRKWGVYPIWRKRRYEGEFFTLCRDLPDNEDKFFGCFRISKDNFQILLHKLSAALKRQQTKFQSPITPEERLAVCISNGSGINNVEGIGSGICESKCIGAGDCDGGGGGVLEVDCDGAEIVDIGDEFYINELLDSDELPF</sequence>
<proteinExistence type="predicted"/>
<dbReference type="Proteomes" id="UP000838878">
    <property type="component" value="Chromosome 12"/>
</dbReference>
<dbReference type="AlphaFoldDB" id="A0A8J9Y3R7"/>
<keyword evidence="2" id="KW-1185">Reference proteome</keyword>
<organism evidence="1 2">
    <name type="scientific">Brenthis ino</name>
    <name type="common">lesser marbled fritillary</name>
    <dbReference type="NCBI Taxonomy" id="405034"/>
    <lineage>
        <taxon>Eukaryota</taxon>
        <taxon>Metazoa</taxon>
        <taxon>Ecdysozoa</taxon>
        <taxon>Arthropoda</taxon>
        <taxon>Hexapoda</taxon>
        <taxon>Insecta</taxon>
        <taxon>Pterygota</taxon>
        <taxon>Neoptera</taxon>
        <taxon>Endopterygota</taxon>
        <taxon>Lepidoptera</taxon>
        <taxon>Glossata</taxon>
        <taxon>Ditrysia</taxon>
        <taxon>Papilionoidea</taxon>
        <taxon>Nymphalidae</taxon>
        <taxon>Heliconiinae</taxon>
        <taxon>Argynnini</taxon>
        <taxon>Brenthis</taxon>
    </lineage>
</organism>
<accession>A0A8J9Y3R7</accession>
<dbReference type="OrthoDB" id="2668416at2759"/>
<dbReference type="EMBL" id="OV170232">
    <property type="protein sequence ID" value="CAH0717714.1"/>
    <property type="molecule type" value="Genomic_DNA"/>
</dbReference>
<dbReference type="Gene3D" id="2.40.70.10">
    <property type="entry name" value="Acid Proteases"/>
    <property type="match status" value="1"/>
</dbReference>
<gene>
    <name evidence="1" type="ORF">BINO364_LOCUS4294</name>
</gene>
<dbReference type="SUPFAM" id="SSF50630">
    <property type="entry name" value="Acid proteases"/>
    <property type="match status" value="1"/>
</dbReference>
<evidence type="ECO:0000313" key="2">
    <source>
        <dbReference type="Proteomes" id="UP000838878"/>
    </source>
</evidence>